<keyword evidence="4" id="KW-0732">Signal</keyword>
<dbReference type="PANTHER" id="PTHR31618">
    <property type="entry name" value="MECHANOSENSITIVE ION CHANNEL PROTEIN 5"/>
    <property type="match status" value="1"/>
</dbReference>
<name>A0A2N9J0B9_FAGSY</name>
<feature type="compositionally biased region" description="Acidic residues" evidence="3">
    <location>
        <begin position="75"/>
        <end position="85"/>
    </location>
</feature>
<evidence type="ECO:0000256" key="2">
    <source>
        <dbReference type="ARBA" id="ARBA00008017"/>
    </source>
</evidence>
<dbReference type="GO" id="GO:0006820">
    <property type="term" value="P:monoatomic anion transport"/>
    <property type="evidence" value="ECO:0007669"/>
    <property type="project" value="TreeGrafter"/>
</dbReference>
<evidence type="ECO:0000256" key="3">
    <source>
        <dbReference type="SAM" id="MobiDB-lite"/>
    </source>
</evidence>
<organism evidence="5">
    <name type="scientific">Fagus sylvatica</name>
    <name type="common">Beechnut</name>
    <dbReference type="NCBI Taxonomy" id="28930"/>
    <lineage>
        <taxon>Eukaryota</taxon>
        <taxon>Viridiplantae</taxon>
        <taxon>Streptophyta</taxon>
        <taxon>Embryophyta</taxon>
        <taxon>Tracheophyta</taxon>
        <taxon>Spermatophyta</taxon>
        <taxon>Magnoliopsida</taxon>
        <taxon>eudicotyledons</taxon>
        <taxon>Gunneridae</taxon>
        <taxon>Pentapetalae</taxon>
        <taxon>rosids</taxon>
        <taxon>fabids</taxon>
        <taxon>Fagales</taxon>
        <taxon>Fagaceae</taxon>
        <taxon>Fagus</taxon>
    </lineage>
</organism>
<proteinExistence type="inferred from homology"/>
<gene>
    <name evidence="5" type="ORF">FSB_LOCUS57896</name>
</gene>
<comment type="subcellular location">
    <subcellularLocation>
        <location evidence="1">Membrane</location>
        <topology evidence="1">Multi-pass membrane protein</topology>
    </subcellularLocation>
</comment>
<comment type="similarity">
    <text evidence="2">Belongs to the MscS (TC 1.A.23) family.</text>
</comment>
<dbReference type="EMBL" id="OIVN01006296">
    <property type="protein sequence ID" value="SPD30014.1"/>
    <property type="molecule type" value="Genomic_DNA"/>
</dbReference>
<dbReference type="AlphaFoldDB" id="A0A2N9J0B9"/>
<protein>
    <submittedName>
        <fullName evidence="5">Uncharacterized protein</fullName>
    </submittedName>
</protein>
<evidence type="ECO:0000256" key="4">
    <source>
        <dbReference type="SAM" id="SignalP"/>
    </source>
</evidence>
<dbReference type="GO" id="GO:0008381">
    <property type="term" value="F:mechanosensitive monoatomic ion channel activity"/>
    <property type="evidence" value="ECO:0007669"/>
    <property type="project" value="TreeGrafter"/>
</dbReference>
<sequence>MGCVGVGIWLVKNLLVKLLASSFQCTRFFDRIQESIFHQYVLKDPFWTSVDGDGRKGWEHSKSSGLSTISNSLDNFDDDDGEQKDEEITSEWQAKAAAYGIFNNVAKPGSKYIDEEDLLRFMKMEEVDNVLPLFEGAAETGKIKRKVFKELFGKFFGKLFSY</sequence>
<feature type="chain" id="PRO_5014815590" evidence="4">
    <location>
        <begin position="21"/>
        <end position="162"/>
    </location>
</feature>
<accession>A0A2N9J0B9</accession>
<dbReference type="InterPro" id="IPR016688">
    <property type="entry name" value="MscS-like_plants/fungi"/>
</dbReference>
<evidence type="ECO:0000256" key="1">
    <source>
        <dbReference type="ARBA" id="ARBA00004141"/>
    </source>
</evidence>
<dbReference type="GO" id="GO:0050982">
    <property type="term" value="P:detection of mechanical stimulus"/>
    <property type="evidence" value="ECO:0007669"/>
    <property type="project" value="TreeGrafter"/>
</dbReference>
<evidence type="ECO:0000313" key="5">
    <source>
        <dbReference type="EMBL" id="SPD30014.1"/>
    </source>
</evidence>
<dbReference type="GO" id="GO:0005886">
    <property type="term" value="C:plasma membrane"/>
    <property type="evidence" value="ECO:0007669"/>
    <property type="project" value="TreeGrafter"/>
</dbReference>
<dbReference type="PANTHER" id="PTHR31618:SF7">
    <property type="entry name" value="MECHANOSENSITIVE ION CHANNEL PROTEIN"/>
    <property type="match status" value="1"/>
</dbReference>
<feature type="region of interest" description="Disordered" evidence="3">
    <location>
        <begin position="61"/>
        <end position="85"/>
    </location>
</feature>
<feature type="compositionally biased region" description="Polar residues" evidence="3">
    <location>
        <begin position="63"/>
        <end position="74"/>
    </location>
</feature>
<reference evidence="5" key="1">
    <citation type="submission" date="2018-02" db="EMBL/GenBank/DDBJ databases">
        <authorList>
            <person name="Cohen D.B."/>
            <person name="Kent A.D."/>
        </authorList>
    </citation>
    <scope>NUCLEOTIDE SEQUENCE</scope>
</reference>
<feature type="signal peptide" evidence="4">
    <location>
        <begin position="1"/>
        <end position="20"/>
    </location>
</feature>